<dbReference type="Proteomes" id="UP000186922">
    <property type="component" value="Unassembled WGS sequence"/>
</dbReference>
<keyword evidence="1" id="KW-1133">Transmembrane helix</keyword>
<reference evidence="2 3" key="1">
    <citation type="journal article" date="2016" name="Nat. Commun.">
        <title>Extremotolerant tardigrade genome and improved radiotolerance of human cultured cells by tardigrade-unique protein.</title>
        <authorList>
            <person name="Hashimoto T."/>
            <person name="Horikawa D.D."/>
            <person name="Saito Y."/>
            <person name="Kuwahara H."/>
            <person name="Kozuka-Hata H."/>
            <person name="Shin-I T."/>
            <person name="Minakuchi Y."/>
            <person name="Ohishi K."/>
            <person name="Motoyama A."/>
            <person name="Aizu T."/>
            <person name="Enomoto A."/>
            <person name="Kondo K."/>
            <person name="Tanaka S."/>
            <person name="Hara Y."/>
            <person name="Koshikawa S."/>
            <person name="Sagara H."/>
            <person name="Miura T."/>
            <person name="Yokobori S."/>
            <person name="Miyagawa K."/>
            <person name="Suzuki Y."/>
            <person name="Kubo T."/>
            <person name="Oyama M."/>
            <person name="Kohara Y."/>
            <person name="Fujiyama A."/>
            <person name="Arakawa K."/>
            <person name="Katayama T."/>
            <person name="Toyoda A."/>
            <person name="Kunieda T."/>
        </authorList>
    </citation>
    <scope>NUCLEOTIDE SEQUENCE [LARGE SCALE GENOMIC DNA]</scope>
    <source>
        <strain evidence="2 3">YOKOZUNA-1</strain>
    </source>
</reference>
<dbReference type="AlphaFoldDB" id="A0A1D1UVR1"/>
<dbReference type="EMBL" id="BDGG01000002">
    <property type="protein sequence ID" value="GAU91832.1"/>
    <property type="molecule type" value="Genomic_DNA"/>
</dbReference>
<proteinExistence type="predicted"/>
<comment type="caution">
    <text evidence="2">The sequence shown here is derived from an EMBL/GenBank/DDBJ whole genome shotgun (WGS) entry which is preliminary data.</text>
</comment>
<accession>A0A1D1UVR1</accession>
<gene>
    <name evidence="2" type="primary">RvY_04013</name>
    <name evidence="2" type="synonym">RvY_04013.1</name>
    <name evidence="2" type="ORF">RvY_04013-1</name>
</gene>
<evidence type="ECO:0000313" key="3">
    <source>
        <dbReference type="Proteomes" id="UP000186922"/>
    </source>
</evidence>
<keyword evidence="3" id="KW-1185">Reference proteome</keyword>
<keyword evidence="1" id="KW-0472">Membrane</keyword>
<evidence type="ECO:0000256" key="1">
    <source>
        <dbReference type="SAM" id="Phobius"/>
    </source>
</evidence>
<sequence length="414" mass="42800">MDSPNHKAYHLDEYIPRADKVSSSFPTSSFGKGSAMYNNNEGRQTGNSMYVMVPVPVPMGGQQNGGYGWNGPSFPVNHPSYGGSDWDNGHASSSRAALMPLRPTRSYRAYHEHRYRKNCCSCWRCAVASVIILAFIGVGTAVVGIVFLKMMRENADSMVVAGVAGNGTRGGSSSGSQDATSFDITVGVPNNSTVVVSSSGNSSVTVTTSEGNAVALMDFLGEDGTRVSAADVDLHSGNGSPNAVGIIVPPNTNITVNVTNGLPLSDAAAVGPAPLTATQHSVGAGTTGLMSFVSAPRARSNDLVIDADPTVSPNIHQMPATPVSGMGFTVNDPEVIGASSGHLFTASPGPAQLSPMMIGSVENGTMRTIDGLIDVPNPVSAVTASPAEARNTTFLGARAFHFPQPVTSTSKKPQ</sequence>
<feature type="transmembrane region" description="Helical" evidence="1">
    <location>
        <begin position="126"/>
        <end position="148"/>
    </location>
</feature>
<keyword evidence="1" id="KW-0812">Transmembrane</keyword>
<name>A0A1D1UVR1_RAMVA</name>
<organism evidence="2 3">
    <name type="scientific">Ramazzottius varieornatus</name>
    <name type="common">Water bear</name>
    <name type="synonym">Tardigrade</name>
    <dbReference type="NCBI Taxonomy" id="947166"/>
    <lineage>
        <taxon>Eukaryota</taxon>
        <taxon>Metazoa</taxon>
        <taxon>Ecdysozoa</taxon>
        <taxon>Tardigrada</taxon>
        <taxon>Eutardigrada</taxon>
        <taxon>Parachela</taxon>
        <taxon>Hypsibioidea</taxon>
        <taxon>Ramazzottiidae</taxon>
        <taxon>Ramazzottius</taxon>
    </lineage>
</organism>
<evidence type="ECO:0000313" key="2">
    <source>
        <dbReference type="EMBL" id="GAU91832.1"/>
    </source>
</evidence>
<protein>
    <submittedName>
        <fullName evidence="2">Uncharacterized protein</fullName>
    </submittedName>
</protein>